<evidence type="ECO:0000313" key="1">
    <source>
        <dbReference type="EMBL" id="GMH78831.1"/>
    </source>
</evidence>
<gene>
    <name evidence="1" type="ORF">TrST_g8154</name>
</gene>
<sequence>MSFVGFIEEEKKEYERMYSSPSDSSFMEVDDASSASSASDDLRLLPYNSYLYCVKRGHKPRTLHPLGPLVASYIMCAPTEKKEHLLKSIIAQLPTSSPPPKDLLQILKCSLTSSTPTFLLSSLTLSLIPSLPPPSLPPLSLPFPLLHPTLPPTPYTLSLLINSHPLPLLHTLPPPYLPLLLQNKDLATTFRQSCREEDAFKFLVHVAYYFEAVGEVGIESEMVRELRGGVSEVVKGGRVREVGGLREEGGLWGVYGGRRRRWEKVGRWCMWGQGKVEKESVEERVREGGGEEWWKVRAEGGEYERDVLEKFVEMEDKGADGETFEFVRKMVHLHNVESAKKTTLLPPLLMPLKCYELQNSENFEKRLIGVWYCLSYIKSCNKLKLPKYYAAELERSRMLEVLKEGRKREIWAELKQVVEEVWPECKECVERVEGEHALGPYGEELYKLKIPTNEEDTIPPPPHLDLRKTIRSTRFNPSLASSPISFDLWSHLRSTSDEDSTDAVALNALVSRKDKLGPGFSYSQIVKDPLVTLSISEECWRSLSLRKITLRLVEKFMRLNSERIRSEAKLKGEEEMAEKFIEARNVVTVKQLIQAVVEWGGNNRTDEYLPKSVINAITSQNPGTATLVVKSGVRESHLEWLVTNLTFDLPELKIVTTTFQSQPSASNLSILQKLALAYFGMALSSRSASPEAIACVEVSLSSMLSTILSQKGPLPVDDMYTYKNSEWVEKRELISSKVNMYICMVLKVSSRFENEEVRRVAVRCLARCLQNIGGELAKIGAGIGNEKSKVKEDMNRISKTIKGTLLALGVVVT</sequence>
<protein>
    <submittedName>
        <fullName evidence="1">Uncharacterized protein</fullName>
    </submittedName>
</protein>
<dbReference type="Proteomes" id="UP001165085">
    <property type="component" value="Unassembled WGS sequence"/>
</dbReference>
<organism evidence="1 2">
    <name type="scientific">Triparma strigata</name>
    <dbReference type="NCBI Taxonomy" id="1606541"/>
    <lineage>
        <taxon>Eukaryota</taxon>
        <taxon>Sar</taxon>
        <taxon>Stramenopiles</taxon>
        <taxon>Ochrophyta</taxon>
        <taxon>Bolidophyceae</taxon>
        <taxon>Parmales</taxon>
        <taxon>Triparmaceae</taxon>
        <taxon>Triparma</taxon>
    </lineage>
</organism>
<evidence type="ECO:0000313" key="2">
    <source>
        <dbReference type="Proteomes" id="UP001165085"/>
    </source>
</evidence>
<proteinExistence type="predicted"/>
<accession>A0A9W7ATH1</accession>
<reference evidence="2" key="1">
    <citation type="journal article" date="2023" name="Commun. Biol.">
        <title>Genome analysis of Parmales, the sister group of diatoms, reveals the evolutionary specialization of diatoms from phago-mixotrophs to photoautotrophs.</title>
        <authorList>
            <person name="Ban H."/>
            <person name="Sato S."/>
            <person name="Yoshikawa S."/>
            <person name="Yamada K."/>
            <person name="Nakamura Y."/>
            <person name="Ichinomiya M."/>
            <person name="Sato N."/>
            <person name="Blanc-Mathieu R."/>
            <person name="Endo H."/>
            <person name="Kuwata A."/>
            <person name="Ogata H."/>
        </authorList>
    </citation>
    <scope>NUCLEOTIDE SEQUENCE [LARGE SCALE GENOMIC DNA]</scope>
    <source>
        <strain evidence="2">NIES 3701</strain>
    </source>
</reference>
<dbReference type="EMBL" id="BRXY01000227">
    <property type="protein sequence ID" value="GMH78831.1"/>
    <property type="molecule type" value="Genomic_DNA"/>
</dbReference>
<dbReference type="AlphaFoldDB" id="A0A9W7ATH1"/>
<comment type="caution">
    <text evidence="1">The sequence shown here is derived from an EMBL/GenBank/DDBJ whole genome shotgun (WGS) entry which is preliminary data.</text>
</comment>
<name>A0A9W7ATH1_9STRA</name>
<dbReference type="OrthoDB" id="49290at2759"/>
<keyword evidence="2" id="KW-1185">Reference proteome</keyword>